<proteinExistence type="predicted"/>
<dbReference type="PANTHER" id="PTHR46211:SF7">
    <property type="entry name" value="GLYCEROPHOSPHODIESTER PHOSPHODIESTERASE"/>
    <property type="match status" value="1"/>
</dbReference>
<evidence type="ECO:0000313" key="2">
    <source>
        <dbReference type="EMBL" id="KSU50805.1"/>
    </source>
</evidence>
<accession>A0A0V8GKK2</accession>
<dbReference type="InterPro" id="IPR030395">
    <property type="entry name" value="GP_PDE_dom"/>
</dbReference>
<dbReference type="PROSITE" id="PS51704">
    <property type="entry name" value="GP_PDE"/>
    <property type="match status" value="1"/>
</dbReference>
<gene>
    <name evidence="2" type="ORF">AS033_05345</name>
</gene>
<protein>
    <submittedName>
        <fullName evidence="2">Glycerophosphodiester phosphodiesterase</fullName>
    </submittedName>
</protein>
<dbReference type="PANTHER" id="PTHR46211">
    <property type="entry name" value="GLYCEROPHOSPHORYL DIESTER PHOSPHODIESTERASE"/>
    <property type="match status" value="1"/>
</dbReference>
<sequence>MLKQFGLTMAAGAILSTGFPTEDVGAQSKGKSLLDPNRIINVAHRGASGYAPEHTMPAYEMGHKKFKADYIEIDLQMTKDGQLIAMHDETVDRTTDGTGAVKDKTLEEIKKLDAGSWFNEVNPSLARKEYAGLKVPTLEEIFSTYGKHANYYIETKSPEVYPGMEEKLLNTLKAYDLSSDRVKPGQVLIQSFSEASLQKVKDMDPNVPLIQLMEANEVKALTDDRLTAIRQYAVGVGPSFKALTRENVSAIRAHDLLLHPYTVNEKADMVRMIDYGVTGVFTNYADRFNDVVKGLYKK</sequence>
<organism evidence="2 3">
    <name type="scientific">Exiguobacterium indicum</name>
    <dbReference type="NCBI Taxonomy" id="296995"/>
    <lineage>
        <taxon>Bacteria</taxon>
        <taxon>Bacillati</taxon>
        <taxon>Bacillota</taxon>
        <taxon>Bacilli</taxon>
        <taxon>Bacillales</taxon>
        <taxon>Bacillales Family XII. Incertae Sedis</taxon>
        <taxon>Exiguobacterium</taxon>
    </lineage>
</organism>
<dbReference type="EMBL" id="LNQL01000001">
    <property type="protein sequence ID" value="KSU50805.1"/>
    <property type="molecule type" value="Genomic_DNA"/>
</dbReference>
<dbReference type="Pfam" id="PF03009">
    <property type="entry name" value="GDPD"/>
    <property type="match status" value="1"/>
</dbReference>
<dbReference type="SUPFAM" id="SSF51695">
    <property type="entry name" value="PLC-like phosphodiesterases"/>
    <property type="match status" value="1"/>
</dbReference>
<feature type="domain" description="GP-PDE" evidence="1">
    <location>
        <begin position="39"/>
        <end position="292"/>
    </location>
</feature>
<name>A0A0V8GKK2_9BACL</name>
<dbReference type="CDD" id="cd08601">
    <property type="entry name" value="GDPD_SaGlpQ_like"/>
    <property type="match status" value="1"/>
</dbReference>
<dbReference type="AlphaFoldDB" id="A0A0V8GKK2"/>
<reference evidence="2 3" key="1">
    <citation type="journal article" date="2015" name="Int. J. Syst. Evol. Microbiol.">
        <title>Exiguobacterium enclense sp. nov., isolated from sediment.</title>
        <authorList>
            <person name="Dastager S.G."/>
            <person name="Mawlankar R."/>
            <person name="Sonalkar V.V."/>
            <person name="Thorat M.N."/>
            <person name="Mual P."/>
            <person name="Verma A."/>
            <person name="Krishnamurthi S."/>
            <person name="Tang S.K."/>
            <person name="Li W.J."/>
        </authorList>
    </citation>
    <scope>NUCLEOTIDE SEQUENCE [LARGE SCALE GENOMIC DNA]</scope>
    <source>
        <strain evidence="2 3">NIO-1109</strain>
    </source>
</reference>
<dbReference type="Gene3D" id="3.20.20.190">
    <property type="entry name" value="Phosphatidylinositol (PI) phosphodiesterase"/>
    <property type="match status" value="1"/>
</dbReference>
<dbReference type="GO" id="GO:0008081">
    <property type="term" value="F:phosphoric diester hydrolase activity"/>
    <property type="evidence" value="ECO:0007669"/>
    <property type="project" value="InterPro"/>
</dbReference>
<dbReference type="OrthoDB" id="384721at2"/>
<evidence type="ECO:0000259" key="1">
    <source>
        <dbReference type="PROSITE" id="PS51704"/>
    </source>
</evidence>
<comment type="caution">
    <text evidence="2">The sequence shown here is derived from an EMBL/GenBank/DDBJ whole genome shotgun (WGS) entry which is preliminary data.</text>
</comment>
<dbReference type="RefSeq" id="WP_058264859.1">
    <property type="nucleotide sequence ID" value="NZ_LNQL01000001.1"/>
</dbReference>
<dbReference type="GO" id="GO:0006629">
    <property type="term" value="P:lipid metabolic process"/>
    <property type="evidence" value="ECO:0007669"/>
    <property type="project" value="InterPro"/>
</dbReference>
<dbReference type="InterPro" id="IPR017946">
    <property type="entry name" value="PLC-like_Pdiesterase_TIM-brl"/>
</dbReference>
<evidence type="ECO:0000313" key="3">
    <source>
        <dbReference type="Proteomes" id="UP000053797"/>
    </source>
</evidence>
<dbReference type="Proteomes" id="UP000053797">
    <property type="component" value="Unassembled WGS sequence"/>
</dbReference>